<dbReference type="EMBL" id="BNJF01000003">
    <property type="protein sequence ID" value="GHO47598.1"/>
    <property type="molecule type" value="Genomic_DNA"/>
</dbReference>
<feature type="region of interest" description="Disordered" evidence="1">
    <location>
        <begin position="1"/>
        <end position="21"/>
    </location>
</feature>
<evidence type="ECO:0000313" key="3">
    <source>
        <dbReference type="Proteomes" id="UP000612362"/>
    </source>
</evidence>
<dbReference type="SUPFAM" id="SSF46689">
    <property type="entry name" value="Homeodomain-like"/>
    <property type="match status" value="1"/>
</dbReference>
<proteinExistence type="predicted"/>
<accession>A0A8J3I877</accession>
<protein>
    <submittedName>
        <fullName evidence="2">Uncharacterized protein</fullName>
    </submittedName>
</protein>
<name>A0A8J3I877_9CHLR</name>
<organism evidence="2 3">
    <name type="scientific">Ktedonospora formicarum</name>
    <dbReference type="NCBI Taxonomy" id="2778364"/>
    <lineage>
        <taxon>Bacteria</taxon>
        <taxon>Bacillati</taxon>
        <taxon>Chloroflexota</taxon>
        <taxon>Ktedonobacteria</taxon>
        <taxon>Ktedonobacterales</taxon>
        <taxon>Ktedonobacteraceae</taxon>
        <taxon>Ktedonospora</taxon>
    </lineage>
</organism>
<gene>
    <name evidence="2" type="ORF">KSX_57610</name>
</gene>
<comment type="caution">
    <text evidence="2">The sequence shown here is derived from an EMBL/GenBank/DDBJ whole genome shotgun (WGS) entry which is preliminary data.</text>
</comment>
<reference evidence="2" key="1">
    <citation type="submission" date="2020-10" db="EMBL/GenBank/DDBJ databases">
        <title>Taxonomic study of unclassified bacteria belonging to the class Ktedonobacteria.</title>
        <authorList>
            <person name="Yabe S."/>
            <person name="Wang C.M."/>
            <person name="Zheng Y."/>
            <person name="Sakai Y."/>
            <person name="Cavaletti L."/>
            <person name="Monciardini P."/>
            <person name="Donadio S."/>
        </authorList>
    </citation>
    <scope>NUCLEOTIDE SEQUENCE</scope>
    <source>
        <strain evidence="2">SOSP1-1</strain>
    </source>
</reference>
<dbReference type="AlphaFoldDB" id="A0A8J3I877"/>
<keyword evidence="3" id="KW-1185">Reference proteome</keyword>
<sequence>MANSERENRMEEQEARDKEHDQAAKTHLVMLMQVGYPWHKAAAGLHMSRLTAYRLVQAVQTRGEVAFQDRRHGHPTKLREAVLQWLLAFCCANQEPQSHEVQVALQEQFGIHVSIGHLNLDLLNGYFIFLGDGSELSE</sequence>
<dbReference type="InterPro" id="IPR009057">
    <property type="entry name" value="Homeodomain-like_sf"/>
</dbReference>
<evidence type="ECO:0000313" key="2">
    <source>
        <dbReference type="EMBL" id="GHO47598.1"/>
    </source>
</evidence>
<dbReference type="Proteomes" id="UP000612362">
    <property type="component" value="Unassembled WGS sequence"/>
</dbReference>
<evidence type="ECO:0000256" key="1">
    <source>
        <dbReference type="SAM" id="MobiDB-lite"/>
    </source>
</evidence>